<evidence type="ECO:0000256" key="1">
    <source>
        <dbReference type="SAM" id="MobiDB-lite"/>
    </source>
</evidence>
<feature type="compositionally biased region" description="Acidic residues" evidence="1">
    <location>
        <begin position="1"/>
        <end position="13"/>
    </location>
</feature>
<keyword evidence="3" id="KW-1185">Reference proteome</keyword>
<proteinExistence type="predicted"/>
<evidence type="ECO:0000313" key="2">
    <source>
        <dbReference type="EMBL" id="TNN27477.1"/>
    </source>
</evidence>
<reference evidence="2 3" key="1">
    <citation type="submission" date="2019-03" db="EMBL/GenBank/DDBJ databases">
        <title>First draft genome of Liparis tanakae, snailfish: a comprehensive survey of snailfish specific genes.</title>
        <authorList>
            <person name="Kim W."/>
            <person name="Song I."/>
            <person name="Jeong J.-H."/>
            <person name="Kim D."/>
            <person name="Kim S."/>
            <person name="Ryu S."/>
            <person name="Song J.Y."/>
            <person name="Lee S.K."/>
        </authorList>
    </citation>
    <scope>NUCLEOTIDE SEQUENCE [LARGE SCALE GENOMIC DNA]</scope>
    <source>
        <tissue evidence="2">Muscle</tissue>
    </source>
</reference>
<organism evidence="2 3">
    <name type="scientific">Liparis tanakae</name>
    <name type="common">Tanaka's snailfish</name>
    <dbReference type="NCBI Taxonomy" id="230148"/>
    <lineage>
        <taxon>Eukaryota</taxon>
        <taxon>Metazoa</taxon>
        <taxon>Chordata</taxon>
        <taxon>Craniata</taxon>
        <taxon>Vertebrata</taxon>
        <taxon>Euteleostomi</taxon>
        <taxon>Actinopterygii</taxon>
        <taxon>Neopterygii</taxon>
        <taxon>Teleostei</taxon>
        <taxon>Neoteleostei</taxon>
        <taxon>Acanthomorphata</taxon>
        <taxon>Eupercaria</taxon>
        <taxon>Perciformes</taxon>
        <taxon>Cottioidei</taxon>
        <taxon>Cottales</taxon>
        <taxon>Liparidae</taxon>
        <taxon>Liparis</taxon>
    </lineage>
</organism>
<name>A0A4Z2EEY4_9TELE</name>
<feature type="region of interest" description="Disordered" evidence="1">
    <location>
        <begin position="1"/>
        <end position="86"/>
    </location>
</feature>
<dbReference type="EMBL" id="SRLO01008240">
    <property type="protein sequence ID" value="TNN27477.1"/>
    <property type="molecule type" value="Genomic_DNA"/>
</dbReference>
<protein>
    <submittedName>
        <fullName evidence="2">Uncharacterized protein</fullName>
    </submittedName>
</protein>
<dbReference type="Proteomes" id="UP000314294">
    <property type="component" value="Unassembled WGS sequence"/>
</dbReference>
<accession>A0A4Z2EEY4</accession>
<comment type="caution">
    <text evidence="2">The sequence shown here is derived from an EMBL/GenBank/DDBJ whole genome shotgun (WGS) entry which is preliminary data.</text>
</comment>
<sequence>MTEEEEEEEEEEEQSYRGDAQQDADHDPPEVKGQDAGASRGQRLTGSTEMKAKHNQNQNQNQNQRSIKAQSEIKGRARCSPSSWRP</sequence>
<feature type="compositionally biased region" description="Low complexity" evidence="1">
    <location>
        <begin position="55"/>
        <end position="64"/>
    </location>
</feature>
<evidence type="ECO:0000313" key="3">
    <source>
        <dbReference type="Proteomes" id="UP000314294"/>
    </source>
</evidence>
<dbReference type="AlphaFoldDB" id="A0A4Z2EEY4"/>
<feature type="compositionally biased region" description="Basic and acidic residues" evidence="1">
    <location>
        <begin position="23"/>
        <end position="33"/>
    </location>
</feature>
<gene>
    <name evidence="2" type="ORF">EYF80_062379</name>
</gene>